<name>A0AAV0ZD99_VICFA</name>
<organism evidence="1 2">
    <name type="scientific">Vicia faba</name>
    <name type="common">Broad bean</name>
    <name type="synonym">Faba vulgaris</name>
    <dbReference type="NCBI Taxonomy" id="3906"/>
    <lineage>
        <taxon>Eukaryota</taxon>
        <taxon>Viridiplantae</taxon>
        <taxon>Streptophyta</taxon>
        <taxon>Embryophyta</taxon>
        <taxon>Tracheophyta</taxon>
        <taxon>Spermatophyta</taxon>
        <taxon>Magnoliopsida</taxon>
        <taxon>eudicotyledons</taxon>
        <taxon>Gunneridae</taxon>
        <taxon>Pentapetalae</taxon>
        <taxon>rosids</taxon>
        <taxon>fabids</taxon>
        <taxon>Fabales</taxon>
        <taxon>Fabaceae</taxon>
        <taxon>Papilionoideae</taxon>
        <taxon>50 kb inversion clade</taxon>
        <taxon>NPAAA clade</taxon>
        <taxon>Hologalegina</taxon>
        <taxon>IRL clade</taxon>
        <taxon>Fabeae</taxon>
        <taxon>Vicia</taxon>
    </lineage>
</organism>
<gene>
    <name evidence="1" type="ORF">VFH_I172720</name>
</gene>
<protein>
    <submittedName>
        <fullName evidence="1">Uncharacterized protein</fullName>
    </submittedName>
</protein>
<evidence type="ECO:0000313" key="2">
    <source>
        <dbReference type="Proteomes" id="UP001157006"/>
    </source>
</evidence>
<reference evidence="1 2" key="1">
    <citation type="submission" date="2023-01" db="EMBL/GenBank/DDBJ databases">
        <authorList>
            <person name="Kreplak J."/>
        </authorList>
    </citation>
    <scope>NUCLEOTIDE SEQUENCE [LARGE SCALE GENOMIC DNA]</scope>
</reference>
<sequence length="101" mass="11714">MTLTINRYSATHHYRWKVMVTCGRSPHKFIIGVAQSETVLVRQNATRFSTIDEFNWHYYEKGWHQLVVCDIKARTDHGVLYNYLDAPSSVAGNHANSSMKR</sequence>
<dbReference type="EMBL" id="OX451735">
    <property type="protein sequence ID" value="CAI8595063.1"/>
    <property type="molecule type" value="Genomic_DNA"/>
</dbReference>
<proteinExistence type="predicted"/>
<accession>A0AAV0ZD99</accession>
<evidence type="ECO:0000313" key="1">
    <source>
        <dbReference type="EMBL" id="CAI8595063.1"/>
    </source>
</evidence>
<dbReference type="Proteomes" id="UP001157006">
    <property type="component" value="Chromosome 1S"/>
</dbReference>
<keyword evidence="2" id="KW-1185">Reference proteome</keyword>
<dbReference type="AlphaFoldDB" id="A0AAV0ZD99"/>